<accession>A0AAE1II50</accession>
<sequence>MMNMTPEQLERVLGTFASELHQQIRKESRATEVKLRHEILANQLQTQHEMMEVQKKLQHEMMAMQTKIRHQFQAMEKQAHLAELSEEALNNKLEALTEMVCTMEESVPKIGELPSPLNEESDWFGENTALREWATWIHDSLLGVWPDETT</sequence>
<dbReference type="AlphaFoldDB" id="A0AAE1II50"/>
<keyword evidence="2" id="KW-1185">Reference proteome</keyword>
<evidence type="ECO:0000313" key="1">
    <source>
        <dbReference type="EMBL" id="KAK4081081.1"/>
    </source>
</evidence>
<comment type="caution">
    <text evidence="1">The sequence shown here is derived from an EMBL/GenBank/DDBJ whole genome shotgun (WGS) entry which is preliminary data.</text>
</comment>
<dbReference type="RefSeq" id="XP_062758230.1">
    <property type="nucleotide sequence ID" value="XM_062896814.1"/>
</dbReference>
<dbReference type="EMBL" id="JAWRVG010000007">
    <property type="protein sequence ID" value="KAK4081081.1"/>
    <property type="molecule type" value="Genomic_DNA"/>
</dbReference>
<protein>
    <submittedName>
        <fullName evidence="1">Uncharacterized protein</fullName>
    </submittedName>
</protein>
<proteinExistence type="predicted"/>
<gene>
    <name evidence="1" type="ORF">Triagg1_2613</name>
</gene>
<name>A0AAE1II50_9HYPO</name>
<dbReference type="GeneID" id="87916719"/>
<organism evidence="1 2">
    <name type="scientific">Trichoderma aggressivum f. europaeum</name>
    <dbReference type="NCBI Taxonomy" id="173218"/>
    <lineage>
        <taxon>Eukaryota</taxon>
        <taxon>Fungi</taxon>
        <taxon>Dikarya</taxon>
        <taxon>Ascomycota</taxon>
        <taxon>Pezizomycotina</taxon>
        <taxon>Sordariomycetes</taxon>
        <taxon>Hypocreomycetidae</taxon>
        <taxon>Hypocreales</taxon>
        <taxon>Hypocreaceae</taxon>
        <taxon>Trichoderma</taxon>
    </lineage>
</organism>
<reference evidence="1" key="1">
    <citation type="submission" date="2023-11" db="EMBL/GenBank/DDBJ databases">
        <title>The genome sequences of three competitors of mushroom-forming fungi.</title>
        <authorList>
            <person name="Beijen E."/>
            <person name="Ohm R.A."/>
        </authorList>
    </citation>
    <scope>NUCLEOTIDE SEQUENCE</scope>
    <source>
        <strain evidence="1">CBS 100526</strain>
    </source>
</reference>
<dbReference type="Proteomes" id="UP001273209">
    <property type="component" value="Unassembled WGS sequence"/>
</dbReference>
<evidence type="ECO:0000313" key="2">
    <source>
        <dbReference type="Proteomes" id="UP001273209"/>
    </source>
</evidence>